<evidence type="ECO:0000313" key="2">
    <source>
        <dbReference type="Proteomes" id="UP000509790"/>
    </source>
</evidence>
<protein>
    <submittedName>
        <fullName evidence="1">DUF3164 family protein</fullName>
    </submittedName>
</protein>
<dbReference type="Proteomes" id="UP000509790">
    <property type="component" value="Chromosome"/>
</dbReference>
<dbReference type="InterPro" id="IPR021505">
    <property type="entry name" value="Phage_B3_Orf6"/>
</dbReference>
<sequence length="205" mass="23292">MQEKIVPEGYWKDARGALIPEDMIKPIDRERDALVRDLVSAAKGFNRALKNFKDSSMADIAAFVELSAEQYGAKIGGVKGNVTLYSFDGKYKIQRAISEHMQFDERIQAAKSLIDECLQEWTEGSRSEIKTLIERAFDVDKEGNLNTNKILALRRVDIQDDRWKRAMDAISESVQVVGSKSYIRFYERIGESNQYRAISLDMAGV</sequence>
<proteinExistence type="predicted"/>
<dbReference type="AlphaFoldDB" id="A0A859IEH3"/>
<reference evidence="1 2" key="1">
    <citation type="submission" date="2019-06" db="EMBL/GenBank/DDBJ databases">
        <title>Complete genome sequence of Haemophilus parasuis HPS412.</title>
        <authorList>
            <person name="Yang S."/>
            <person name="Huang C."/>
        </authorList>
    </citation>
    <scope>NUCLEOTIDE SEQUENCE [LARGE SCALE GENOMIC DNA]</scope>
    <source>
        <strain evidence="1 2">HPS412</strain>
    </source>
</reference>
<name>A0A859IEH3_GLAPU</name>
<organism evidence="1 2">
    <name type="scientific">Glaesserella parasuis</name>
    <name type="common">Haemophilus parasuis</name>
    <dbReference type="NCBI Taxonomy" id="738"/>
    <lineage>
        <taxon>Bacteria</taxon>
        <taxon>Pseudomonadati</taxon>
        <taxon>Pseudomonadota</taxon>
        <taxon>Gammaproteobacteria</taxon>
        <taxon>Pasteurellales</taxon>
        <taxon>Pasteurellaceae</taxon>
        <taxon>Glaesserella</taxon>
    </lineage>
</organism>
<gene>
    <name evidence="1" type="ORF">FLK62_03465</name>
</gene>
<evidence type="ECO:0000313" key="1">
    <source>
        <dbReference type="EMBL" id="QKY72390.1"/>
    </source>
</evidence>
<dbReference type="EMBL" id="CP041334">
    <property type="protein sequence ID" value="QKY72390.1"/>
    <property type="molecule type" value="Genomic_DNA"/>
</dbReference>
<accession>A0A859IEH3</accession>
<dbReference type="Pfam" id="PF11363">
    <property type="entry name" value="DUF3164"/>
    <property type="match status" value="1"/>
</dbReference>
<dbReference type="RefSeq" id="WP_176443504.1">
    <property type="nucleotide sequence ID" value="NZ_CP041334.1"/>
</dbReference>